<dbReference type="AlphaFoldDB" id="I1C0U6"/>
<feature type="compositionally biased region" description="Polar residues" evidence="1">
    <location>
        <begin position="31"/>
        <end position="48"/>
    </location>
</feature>
<feature type="region of interest" description="Disordered" evidence="1">
    <location>
        <begin position="249"/>
        <end position="272"/>
    </location>
</feature>
<proteinExistence type="predicted"/>
<feature type="compositionally biased region" description="Low complexity" evidence="1">
    <location>
        <begin position="249"/>
        <end position="262"/>
    </location>
</feature>
<dbReference type="RefSeq" id="XP_067517472.1">
    <property type="nucleotide sequence ID" value="XM_067661371.1"/>
</dbReference>
<sequence>MKLCATVEKLTSELSQARLEIQHLQARINSIPTPTTPANATEFPTPQESHNRPTAYPDAPWHNTARVNALKQPSPQQREQRRIQREAAAARIFHPPSLNQGFKYLYLPTKARIPVGTLRTTLRKLGVNNARLLDIHYPARNTVAILIHNDYEKEFTELIHHHNITIKADFNPSSGEILADPKYSTMTQDERDTIATELQTTRIERALQHIRAPVKFAVVRFFYEQQWISKSKLDSIVNNHNPKLSFIFEQTETTAEQDPTTTETHDDTDMDMFDASSTQFSHVISAATPPSSQH</sequence>
<dbReference type="InParanoid" id="I1C0U6"/>
<dbReference type="GeneID" id="93613752"/>
<keyword evidence="3" id="KW-1185">Reference proteome</keyword>
<dbReference type="OrthoDB" id="2279044at2759"/>
<evidence type="ECO:0000313" key="3">
    <source>
        <dbReference type="Proteomes" id="UP000009138"/>
    </source>
</evidence>
<organism evidence="2 3">
    <name type="scientific">Rhizopus delemar (strain RA 99-880 / ATCC MYA-4621 / FGSC 9543 / NRRL 43880)</name>
    <name type="common">Mucormycosis agent</name>
    <name type="synonym">Rhizopus arrhizus var. delemar</name>
    <dbReference type="NCBI Taxonomy" id="246409"/>
    <lineage>
        <taxon>Eukaryota</taxon>
        <taxon>Fungi</taxon>
        <taxon>Fungi incertae sedis</taxon>
        <taxon>Mucoromycota</taxon>
        <taxon>Mucoromycotina</taxon>
        <taxon>Mucoromycetes</taxon>
        <taxon>Mucorales</taxon>
        <taxon>Mucorineae</taxon>
        <taxon>Rhizopodaceae</taxon>
        <taxon>Rhizopus</taxon>
    </lineage>
</organism>
<dbReference type="EMBL" id="CH476736">
    <property type="protein sequence ID" value="EIE82076.1"/>
    <property type="molecule type" value="Genomic_DNA"/>
</dbReference>
<evidence type="ECO:0000256" key="1">
    <source>
        <dbReference type="SAM" id="MobiDB-lite"/>
    </source>
</evidence>
<accession>I1C0U6</accession>
<reference evidence="2 3" key="1">
    <citation type="journal article" date="2009" name="PLoS Genet.">
        <title>Genomic analysis of the basal lineage fungus Rhizopus oryzae reveals a whole-genome duplication.</title>
        <authorList>
            <person name="Ma L.-J."/>
            <person name="Ibrahim A.S."/>
            <person name="Skory C."/>
            <person name="Grabherr M.G."/>
            <person name="Burger G."/>
            <person name="Butler M."/>
            <person name="Elias M."/>
            <person name="Idnurm A."/>
            <person name="Lang B.F."/>
            <person name="Sone T."/>
            <person name="Abe A."/>
            <person name="Calvo S.E."/>
            <person name="Corrochano L.M."/>
            <person name="Engels R."/>
            <person name="Fu J."/>
            <person name="Hansberg W."/>
            <person name="Kim J.-M."/>
            <person name="Kodira C.D."/>
            <person name="Koehrsen M.J."/>
            <person name="Liu B."/>
            <person name="Miranda-Saavedra D."/>
            <person name="O'Leary S."/>
            <person name="Ortiz-Castellanos L."/>
            <person name="Poulter R."/>
            <person name="Rodriguez-Romero J."/>
            <person name="Ruiz-Herrera J."/>
            <person name="Shen Y.-Q."/>
            <person name="Zeng Q."/>
            <person name="Galagan J."/>
            <person name="Birren B.W."/>
            <person name="Cuomo C.A."/>
            <person name="Wickes B.L."/>
        </authorList>
    </citation>
    <scope>NUCLEOTIDE SEQUENCE [LARGE SCALE GENOMIC DNA]</scope>
    <source>
        <strain evidence="3">RA 99-880 / ATCC MYA-4621 / FGSC 9543 / NRRL 43880</strain>
    </source>
</reference>
<gene>
    <name evidence="2" type="ORF">RO3G_06781</name>
</gene>
<dbReference type="STRING" id="246409.I1C0U6"/>
<name>I1C0U6_RHIO9</name>
<dbReference type="Proteomes" id="UP000009138">
    <property type="component" value="Unassembled WGS sequence"/>
</dbReference>
<evidence type="ECO:0000313" key="2">
    <source>
        <dbReference type="EMBL" id="EIE82076.1"/>
    </source>
</evidence>
<feature type="region of interest" description="Disordered" evidence="1">
    <location>
        <begin position="31"/>
        <end position="54"/>
    </location>
</feature>
<protein>
    <submittedName>
        <fullName evidence="2">Uncharacterized protein</fullName>
    </submittedName>
</protein>
<dbReference type="VEuPathDB" id="FungiDB:RO3G_06781"/>